<feature type="compositionally biased region" description="Basic and acidic residues" evidence="1">
    <location>
        <begin position="341"/>
        <end position="359"/>
    </location>
</feature>
<reference evidence="2" key="1">
    <citation type="submission" date="2023-03" db="EMBL/GenBank/DDBJ databases">
        <title>Massive genome expansion in bonnet fungi (Mycena s.s.) driven by repeated elements and novel gene families across ecological guilds.</title>
        <authorList>
            <consortium name="Lawrence Berkeley National Laboratory"/>
            <person name="Harder C.B."/>
            <person name="Miyauchi S."/>
            <person name="Viragh M."/>
            <person name="Kuo A."/>
            <person name="Thoen E."/>
            <person name="Andreopoulos B."/>
            <person name="Lu D."/>
            <person name="Skrede I."/>
            <person name="Drula E."/>
            <person name="Henrissat B."/>
            <person name="Morin E."/>
            <person name="Kohler A."/>
            <person name="Barry K."/>
            <person name="LaButti K."/>
            <person name="Morin E."/>
            <person name="Salamov A."/>
            <person name="Lipzen A."/>
            <person name="Mereny Z."/>
            <person name="Hegedus B."/>
            <person name="Baldrian P."/>
            <person name="Stursova M."/>
            <person name="Weitz H."/>
            <person name="Taylor A."/>
            <person name="Grigoriev I.V."/>
            <person name="Nagy L.G."/>
            <person name="Martin F."/>
            <person name="Kauserud H."/>
        </authorList>
    </citation>
    <scope>NUCLEOTIDE SEQUENCE</scope>
    <source>
        <strain evidence="2">CBHHK188m</strain>
    </source>
</reference>
<evidence type="ECO:0000313" key="3">
    <source>
        <dbReference type="Proteomes" id="UP001215280"/>
    </source>
</evidence>
<dbReference type="Proteomes" id="UP001215280">
    <property type="component" value="Unassembled WGS sequence"/>
</dbReference>
<organism evidence="2 3">
    <name type="scientific">Mycena maculata</name>
    <dbReference type="NCBI Taxonomy" id="230809"/>
    <lineage>
        <taxon>Eukaryota</taxon>
        <taxon>Fungi</taxon>
        <taxon>Dikarya</taxon>
        <taxon>Basidiomycota</taxon>
        <taxon>Agaricomycotina</taxon>
        <taxon>Agaricomycetes</taxon>
        <taxon>Agaricomycetidae</taxon>
        <taxon>Agaricales</taxon>
        <taxon>Marasmiineae</taxon>
        <taxon>Mycenaceae</taxon>
        <taxon>Mycena</taxon>
    </lineage>
</organism>
<evidence type="ECO:0000256" key="1">
    <source>
        <dbReference type="SAM" id="MobiDB-lite"/>
    </source>
</evidence>
<comment type="caution">
    <text evidence="2">The sequence shown here is derived from an EMBL/GenBank/DDBJ whole genome shotgun (WGS) entry which is preliminary data.</text>
</comment>
<feature type="region of interest" description="Disordered" evidence="1">
    <location>
        <begin position="296"/>
        <end position="359"/>
    </location>
</feature>
<sequence>SIRCHPATTNLPLTCIKTQKNIVPPKNGNHFSGRPLGIVFLCPPNSRHSTKRYARGDTLNYDKARMPRGQPSPGLSLLAEAYRLERVINTNGVGQILVSLYDGIHSTLPAGFANPAYATMLELALNFLKVSDIGVEAENEAQLEAFHMQLSPAICRLASNFYLLQLLSEFPGSLDTLTFPWDTSFLVTNISSGSPPITIDYVIDIKPERAHLASIPPQLAEVLRGMSRHRLSNMEAKFGTVATEQVAQQISTLVGAKLPWEFCPLGAVPHDMHQSHKIVTPKITIDSQRWTKRLEEQMQAESSSPGPSSSAPHPTHRLPSPRRSPPPPQRPFRHPIQSQKRRTDDNASFEDEPKSKKLK</sequence>
<accession>A0AAD7IXW8</accession>
<name>A0AAD7IXW8_9AGAR</name>
<dbReference type="AlphaFoldDB" id="A0AAD7IXW8"/>
<dbReference type="EMBL" id="JARJLG010000073">
    <property type="protein sequence ID" value="KAJ7752773.1"/>
    <property type="molecule type" value="Genomic_DNA"/>
</dbReference>
<proteinExistence type="predicted"/>
<gene>
    <name evidence="2" type="ORF">DFH07DRAFT_824938</name>
</gene>
<protein>
    <submittedName>
        <fullName evidence="2">Uncharacterized protein</fullName>
    </submittedName>
</protein>
<keyword evidence="3" id="KW-1185">Reference proteome</keyword>
<feature type="compositionally biased region" description="Low complexity" evidence="1">
    <location>
        <begin position="302"/>
        <end position="313"/>
    </location>
</feature>
<feature type="non-terminal residue" evidence="2">
    <location>
        <position position="359"/>
    </location>
</feature>
<evidence type="ECO:0000313" key="2">
    <source>
        <dbReference type="EMBL" id="KAJ7752773.1"/>
    </source>
</evidence>